<feature type="transmembrane region" description="Helical" evidence="1">
    <location>
        <begin position="281"/>
        <end position="298"/>
    </location>
</feature>
<protein>
    <recommendedName>
        <fullName evidence="2">DUF4401 domain-containing protein</fullName>
    </recommendedName>
</protein>
<sequence length="334" mass="36661">MSNLTLWHALQQANMVDGEMPRDTQPHWSSRFMLGLVGWIAALFLLFFLFLTFEQLTREANSALLLGAMLLAGAYALNRSQRGDLWDQFVLALTLAADAWLLYGLIDQIDYHHALLWFGLALLSLAIAVLFEHWLVRLFHSVAAALLLTLGLACLGLQLLALPLVMTAITFCWLRADHDPTRHQLYHSITLGLALSLLVLGHLHQPLWDGGSSVLDELGISRLPLWLNPLLCATLLLAVIVKLRLPLLFGLPLVLISAIIPGMGAGTLVLILGFYAGSLGLMTLSALLLLGYGSLYYYELGLTLMTKSWLLLGSGILLLGARQLLTTFAARSDS</sequence>
<gene>
    <name evidence="3" type="ORF">HMPREF1168_03364</name>
</gene>
<comment type="caution">
    <text evidence="3">The sequence shown here is derived from an EMBL/GenBank/DDBJ whole genome shotgun (WGS) entry which is preliminary data.</text>
</comment>
<feature type="transmembrane region" description="Helical" evidence="1">
    <location>
        <begin position="223"/>
        <end position="241"/>
    </location>
</feature>
<dbReference type="HOGENOM" id="CLU_064265_0_0_6"/>
<evidence type="ECO:0000313" key="4">
    <source>
        <dbReference type="Proteomes" id="UP000006087"/>
    </source>
</evidence>
<feature type="transmembrane region" description="Helical" evidence="1">
    <location>
        <begin position="142"/>
        <end position="173"/>
    </location>
</feature>
<evidence type="ECO:0000256" key="1">
    <source>
        <dbReference type="SAM" id="Phobius"/>
    </source>
</evidence>
<dbReference type="PATRIC" id="fig|1073383.3.peg.3375"/>
<keyword evidence="1" id="KW-0472">Membrane</keyword>
<dbReference type="InterPro" id="IPR025513">
    <property type="entry name" value="DUF4401"/>
</dbReference>
<feature type="transmembrane region" description="Helical" evidence="1">
    <location>
        <begin position="253"/>
        <end position="275"/>
    </location>
</feature>
<evidence type="ECO:0000313" key="3">
    <source>
        <dbReference type="EMBL" id="EKB18014.1"/>
    </source>
</evidence>
<dbReference type="Proteomes" id="UP000006087">
    <property type="component" value="Unassembled WGS sequence"/>
</dbReference>
<dbReference type="RefSeq" id="WP_005346777.1">
    <property type="nucleotide sequence ID" value="NZ_JH823256.1"/>
</dbReference>
<accession>K1JER3</accession>
<keyword evidence="1" id="KW-0812">Transmembrane</keyword>
<feature type="transmembrane region" description="Helical" evidence="1">
    <location>
        <begin position="89"/>
        <end position="106"/>
    </location>
</feature>
<feature type="transmembrane region" description="Helical" evidence="1">
    <location>
        <begin position="115"/>
        <end position="136"/>
    </location>
</feature>
<name>K1JER3_AERVE</name>
<organism evidence="3 4">
    <name type="scientific">Aeromonas veronii AMC34</name>
    <dbReference type="NCBI Taxonomy" id="1073383"/>
    <lineage>
        <taxon>Bacteria</taxon>
        <taxon>Pseudomonadati</taxon>
        <taxon>Pseudomonadota</taxon>
        <taxon>Gammaproteobacteria</taxon>
        <taxon>Aeromonadales</taxon>
        <taxon>Aeromonadaceae</taxon>
        <taxon>Aeromonas</taxon>
    </lineage>
</organism>
<feature type="transmembrane region" description="Helical" evidence="1">
    <location>
        <begin position="32"/>
        <end position="53"/>
    </location>
</feature>
<dbReference type="AlphaFoldDB" id="K1JER3"/>
<evidence type="ECO:0000259" key="2">
    <source>
        <dbReference type="Pfam" id="PF14351"/>
    </source>
</evidence>
<proteinExistence type="predicted"/>
<dbReference type="EMBL" id="AGWU01000023">
    <property type="protein sequence ID" value="EKB18014.1"/>
    <property type="molecule type" value="Genomic_DNA"/>
</dbReference>
<keyword evidence="1" id="KW-1133">Transmembrane helix</keyword>
<feature type="transmembrane region" description="Helical" evidence="1">
    <location>
        <begin position="60"/>
        <end position="77"/>
    </location>
</feature>
<dbReference type="Pfam" id="PF14351">
    <property type="entry name" value="DUF4401"/>
    <property type="match status" value="1"/>
</dbReference>
<feature type="transmembrane region" description="Helical" evidence="1">
    <location>
        <begin position="185"/>
        <end position="203"/>
    </location>
</feature>
<reference evidence="3 4" key="1">
    <citation type="submission" date="2012-06" db="EMBL/GenBank/DDBJ databases">
        <title>The Genome Sequence of Aeromonas veronii AMC34.</title>
        <authorList>
            <consortium name="The Broad Institute Genome Sequencing Platform"/>
            <person name="Earl A."/>
            <person name="Ward D."/>
            <person name="Feldgarden M."/>
            <person name="Gevers D."/>
            <person name="Graf J."/>
            <person name="Tomasi A."/>
            <person name="Horneman A."/>
            <person name="Walker B."/>
            <person name="Young S.K."/>
            <person name="Zeng Q."/>
            <person name="Gargeya S."/>
            <person name="Fitzgerald M."/>
            <person name="Haas B."/>
            <person name="Abouelleil A."/>
            <person name="Alvarado L."/>
            <person name="Arachchi H.M."/>
            <person name="Berlin A.M."/>
            <person name="Chapman S.B."/>
            <person name="Goldberg J."/>
            <person name="Griggs A."/>
            <person name="Gujja S."/>
            <person name="Hansen M."/>
            <person name="Howarth C."/>
            <person name="Imamovic A."/>
            <person name="Larimer J."/>
            <person name="McCowan C."/>
            <person name="Montmayeur A."/>
            <person name="Murphy C."/>
            <person name="Neiman D."/>
            <person name="Pearson M."/>
            <person name="Priest M."/>
            <person name="Roberts A."/>
            <person name="Saif S."/>
            <person name="Shea T."/>
            <person name="Sisk P."/>
            <person name="Sykes S."/>
            <person name="Wortman J."/>
            <person name="Nusbaum C."/>
            <person name="Birren B."/>
        </authorList>
    </citation>
    <scope>NUCLEOTIDE SEQUENCE [LARGE SCALE GENOMIC DNA]</scope>
    <source>
        <strain evidence="3 4">AMC34</strain>
    </source>
</reference>
<feature type="transmembrane region" description="Helical" evidence="1">
    <location>
        <begin position="310"/>
        <end position="330"/>
    </location>
</feature>
<feature type="domain" description="DUF4401" evidence="2">
    <location>
        <begin position="27"/>
        <end position="326"/>
    </location>
</feature>